<name>A0A2B7WTB0_POLH7</name>
<organism evidence="2 3">
    <name type="scientific">Polytolypa hystricis (strain UAMH7299)</name>
    <dbReference type="NCBI Taxonomy" id="1447883"/>
    <lineage>
        <taxon>Eukaryota</taxon>
        <taxon>Fungi</taxon>
        <taxon>Dikarya</taxon>
        <taxon>Ascomycota</taxon>
        <taxon>Pezizomycotina</taxon>
        <taxon>Eurotiomycetes</taxon>
        <taxon>Eurotiomycetidae</taxon>
        <taxon>Onygenales</taxon>
        <taxon>Onygenales incertae sedis</taxon>
        <taxon>Polytolypa</taxon>
    </lineage>
</organism>
<gene>
    <name evidence="2" type="ORF">AJ80_08816</name>
</gene>
<dbReference type="EMBL" id="PDNA01000221">
    <property type="protein sequence ID" value="PGH02604.1"/>
    <property type="molecule type" value="Genomic_DNA"/>
</dbReference>
<keyword evidence="3" id="KW-1185">Reference proteome</keyword>
<evidence type="ECO:0000313" key="3">
    <source>
        <dbReference type="Proteomes" id="UP000224634"/>
    </source>
</evidence>
<reference evidence="2 3" key="1">
    <citation type="submission" date="2017-10" db="EMBL/GenBank/DDBJ databases">
        <title>Comparative genomics in systemic dimorphic fungi from Ajellomycetaceae.</title>
        <authorList>
            <person name="Munoz J.F."/>
            <person name="Mcewen J.G."/>
            <person name="Clay O.K."/>
            <person name="Cuomo C.A."/>
        </authorList>
    </citation>
    <scope>NUCLEOTIDE SEQUENCE [LARGE SCALE GENOMIC DNA]</scope>
    <source>
        <strain evidence="2 3">UAMH7299</strain>
    </source>
</reference>
<dbReference type="AlphaFoldDB" id="A0A2B7WTB0"/>
<accession>A0A2B7WTB0</accession>
<evidence type="ECO:0000256" key="1">
    <source>
        <dbReference type="SAM" id="MobiDB-lite"/>
    </source>
</evidence>
<proteinExistence type="predicted"/>
<dbReference type="Proteomes" id="UP000224634">
    <property type="component" value="Unassembled WGS sequence"/>
</dbReference>
<evidence type="ECO:0000313" key="2">
    <source>
        <dbReference type="EMBL" id="PGH02604.1"/>
    </source>
</evidence>
<protein>
    <submittedName>
        <fullName evidence="2">Uncharacterized protein</fullName>
    </submittedName>
</protein>
<feature type="region of interest" description="Disordered" evidence="1">
    <location>
        <begin position="112"/>
        <end position="151"/>
    </location>
</feature>
<sequence length="151" mass="16685">MQATISPNAACRVSSTSSMVKPIGAACATAQRRFHPQLRRVAYAGYHRSPDAARHVSSTSGVVNSTGDGQSSCTAKAERWSISHMLQPARRHSDTHTFMQINPEYIRSLQPEAETSKMRHNPTLGLRAPAKPSRDRAAHMPKLSFLTNRYQ</sequence>
<comment type="caution">
    <text evidence="2">The sequence shown here is derived from an EMBL/GenBank/DDBJ whole genome shotgun (WGS) entry which is preliminary data.</text>
</comment>